<reference evidence="9 10" key="1">
    <citation type="submission" date="2017-03" db="EMBL/GenBank/DDBJ databases">
        <title>An alternative strategy for trypanosome survival in the mammalian bloodstream revealed through genome and transcriptome analysis of the ubiquitous bovine parasite Trypanosoma (Megatrypanum) theileri.</title>
        <authorList>
            <person name="Kelly S."/>
            <person name="Ivens A."/>
            <person name="Mott A."/>
            <person name="O'Neill E."/>
            <person name="Emms D."/>
            <person name="Macleod O."/>
            <person name="Voorheis P."/>
            <person name="Matthews J."/>
            <person name="Matthews K."/>
            <person name="Carrington M."/>
        </authorList>
    </citation>
    <scope>NUCLEOTIDE SEQUENCE [LARGE SCALE GENOMIC DNA]</scope>
    <source>
        <strain evidence="9">Edinburgh</strain>
    </source>
</reference>
<evidence type="ECO:0000256" key="6">
    <source>
        <dbReference type="PROSITE-ProRule" id="PRU00175"/>
    </source>
</evidence>
<evidence type="ECO:0000256" key="3">
    <source>
        <dbReference type="ARBA" id="ARBA00022771"/>
    </source>
</evidence>
<feature type="region of interest" description="Disordered" evidence="7">
    <location>
        <begin position="271"/>
        <end position="299"/>
    </location>
</feature>
<dbReference type="Proteomes" id="UP000192257">
    <property type="component" value="Unassembled WGS sequence"/>
</dbReference>
<dbReference type="AlphaFoldDB" id="A0A1X0NNF1"/>
<evidence type="ECO:0000256" key="1">
    <source>
        <dbReference type="ARBA" id="ARBA00004906"/>
    </source>
</evidence>
<evidence type="ECO:0000259" key="8">
    <source>
        <dbReference type="PROSITE" id="PS50089"/>
    </source>
</evidence>
<feature type="compositionally biased region" description="Polar residues" evidence="7">
    <location>
        <begin position="271"/>
        <end position="296"/>
    </location>
</feature>
<keyword evidence="2" id="KW-0479">Metal-binding</keyword>
<dbReference type="SMART" id="SM01197">
    <property type="entry name" value="FANCL_C"/>
    <property type="match status" value="1"/>
</dbReference>
<dbReference type="STRING" id="67003.A0A1X0NNF1"/>
<evidence type="ECO:0000313" key="10">
    <source>
        <dbReference type="Proteomes" id="UP000192257"/>
    </source>
</evidence>
<comment type="caution">
    <text evidence="9">The sequence shown here is derived from an EMBL/GenBank/DDBJ whole genome shotgun (WGS) entry which is preliminary data.</text>
</comment>
<feature type="compositionally biased region" description="Low complexity" evidence="7">
    <location>
        <begin position="96"/>
        <end position="109"/>
    </location>
</feature>
<dbReference type="OrthoDB" id="8062037at2759"/>
<dbReference type="SUPFAM" id="SSF57850">
    <property type="entry name" value="RING/U-box"/>
    <property type="match status" value="1"/>
</dbReference>
<organism evidence="9 10">
    <name type="scientific">Trypanosoma theileri</name>
    <dbReference type="NCBI Taxonomy" id="67003"/>
    <lineage>
        <taxon>Eukaryota</taxon>
        <taxon>Discoba</taxon>
        <taxon>Euglenozoa</taxon>
        <taxon>Kinetoplastea</taxon>
        <taxon>Metakinetoplastina</taxon>
        <taxon>Trypanosomatida</taxon>
        <taxon>Trypanosomatidae</taxon>
        <taxon>Trypanosoma</taxon>
    </lineage>
</organism>
<feature type="compositionally biased region" description="Polar residues" evidence="7">
    <location>
        <begin position="1"/>
        <end position="17"/>
    </location>
</feature>
<dbReference type="GO" id="GO:0006511">
    <property type="term" value="P:ubiquitin-dependent protein catabolic process"/>
    <property type="evidence" value="ECO:0007669"/>
    <property type="project" value="TreeGrafter"/>
</dbReference>
<evidence type="ECO:0000256" key="5">
    <source>
        <dbReference type="ARBA" id="ARBA00022833"/>
    </source>
</evidence>
<gene>
    <name evidence="9" type="ORF">TM35_000312090</name>
</gene>
<accession>A0A1X0NNF1</accession>
<sequence>MTEQYDTPSQLPPSLSVASLGDSRPAGLNSVSPMLFVATTTTTMGSVGEGTQTVQRTALLPSLLTSPLSPMSPIVAGTSGGYRCVHNINGLHPNHHNSSNSNNSNNNNNTQGMISETVMPTVLLENLMKVSGSSFTAMNPSLNPSNNSGSPAGIQGKNILHVDSSSSDEFKYQVQLSTPPSFVLTTSFPVTPATAAAVLSPTQGTHIRGVAAKEVGCVVLGADQEMNCAICFSFQDDDDEDNVNCDDSSSSCCCCDDDGDVNTVRCTLSLSSKGGNQPQKNSETTSLHTSSSVCAGTTTTTNNNTNTTTNTTNTAGGVRLTCGHSFHADCLQRWLLRSNICPMCRREVASSSAK</sequence>
<keyword evidence="5" id="KW-0862">Zinc</keyword>
<evidence type="ECO:0000256" key="4">
    <source>
        <dbReference type="ARBA" id="ARBA00022786"/>
    </source>
</evidence>
<keyword evidence="3 6" id="KW-0863">Zinc-finger</keyword>
<name>A0A1X0NNF1_9TRYP</name>
<protein>
    <recommendedName>
        <fullName evidence="8">RING-type domain-containing protein</fullName>
    </recommendedName>
</protein>
<keyword evidence="10" id="KW-1185">Reference proteome</keyword>
<dbReference type="InterPro" id="IPR013083">
    <property type="entry name" value="Znf_RING/FYVE/PHD"/>
</dbReference>
<feature type="region of interest" description="Disordered" evidence="7">
    <location>
        <begin position="1"/>
        <end position="20"/>
    </location>
</feature>
<dbReference type="RefSeq" id="XP_028880089.1">
    <property type="nucleotide sequence ID" value="XM_029028690.1"/>
</dbReference>
<dbReference type="GO" id="GO:0008270">
    <property type="term" value="F:zinc ion binding"/>
    <property type="evidence" value="ECO:0007669"/>
    <property type="project" value="UniProtKB-KW"/>
</dbReference>
<feature type="domain" description="RING-type" evidence="8">
    <location>
        <begin position="293"/>
        <end position="345"/>
    </location>
</feature>
<proteinExistence type="predicted"/>
<dbReference type="Gene3D" id="3.30.40.10">
    <property type="entry name" value="Zinc/RING finger domain, C3HC4 (zinc finger)"/>
    <property type="match status" value="1"/>
</dbReference>
<dbReference type="GO" id="GO:0061630">
    <property type="term" value="F:ubiquitin protein ligase activity"/>
    <property type="evidence" value="ECO:0007669"/>
    <property type="project" value="TreeGrafter"/>
</dbReference>
<feature type="region of interest" description="Disordered" evidence="7">
    <location>
        <begin position="89"/>
        <end position="112"/>
    </location>
</feature>
<dbReference type="Pfam" id="PF12678">
    <property type="entry name" value="zf-rbx1"/>
    <property type="match status" value="1"/>
</dbReference>
<evidence type="ECO:0000313" key="9">
    <source>
        <dbReference type="EMBL" id="ORC86023.1"/>
    </source>
</evidence>
<comment type="pathway">
    <text evidence="1">Protein modification; protein ubiquitination.</text>
</comment>
<dbReference type="InterPro" id="IPR051826">
    <property type="entry name" value="E3_ubiquitin-ligase_domain"/>
</dbReference>
<dbReference type="EMBL" id="NBCO01000031">
    <property type="protein sequence ID" value="ORC86023.1"/>
    <property type="molecule type" value="Genomic_DNA"/>
</dbReference>
<dbReference type="GeneID" id="39988470"/>
<dbReference type="InterPro" id="IPR001841">
    <property type="entry name" value="Znf_RING"/>
</dbReference>
<evidence type="ECO:0000256" key="2">
    <source>
        <dbReference type="ARBA" id="ARBA00022723"/>
    </source>
</evidence>
<dbReference type="InterPro" id="IPR024766">
    <property type="entry name" value="Znf_RING_H2"/>
</dbReference>
<dbReference type="PANTHER" id="PTHR22765">
    <property type="entry name" value="RING FINGER AND PROTEASE ASSOCIATED DOMAIN-CONTAINING"/>
    <property type="match status" value="1"/>
</dbReference>
<dbReference type="PROSITE" id="PS50089">
    <property type="entry name" value="ZF_RING_2"/>
    <property type="match status" value="1"/>
</dbReference>
<evidence type="ECO:0000256" key="7">
    <source>
        <dbReference type="SAM" id="MobiDB-lite"/>
    </source>
</evidence>
<keyword evidence="4" id="KW-0833">Ubl conjugation pathway</keyword>
<dbReference type="PANTHER" id="PTHR22765:SF434">
    <property type="entry name" value="GB|AAD18119.1-RELATED"/>
    <property type="match status" value="1"/>
</dbReference>
<dbReference type="VEuPathDB" id="TriTrypDB:TM35_000312090"/>